<name>A0AA38G5J5_TAXCH</name>
<evidence type="ECO:0000259" key="6">
    <source>
        <dbReference type="PROSITE" id="PS50066"/>
    </source>
</evidence>
<feature type="non-terminal residue" evidence="8">
    <location>
        <position position="1"/>
    </location>
</feature>
<dbReference type="GO" id="GO:0045944">
    <property type="term" value="P:positive regulation of transcription by RNA polymerase II"/>
    <property type="evidence" value="ECO:0007669"/>
    <property type="project" value="InterPro"/>
</dbReference>
<dbReference type="GO" id="GO:0005634">
    <property type="term" value="C:nucleus"/>
    <property type="evidence" value="ECO:0007669"/>
    <property type="project" value="UniProtKB-SubCell"/>
</dbReference>
<dbReference type="EMBL" id="JAHRHJ020000005">
    <property type="protein sequence ID" value="KAH9315023.1"/>
    <property type="molecule type" value="Genomic_DNA"/>
</dbReference>
<evidence type="ECO:0000256" key="3">
    <source>
        <dbReference type="ARBA" id="ARBA00023125"/>
    </source>
</evidence>
<evidence type="ECO:0000256" key="2">
    <source>
        <dbReference type="ARBA" id="ARBA00023015"/>
    </source>
</evidence>
<feature type="domain" description="MADS-box" evidence="6">
    <location>
        <begin position="2"/>
        <end position="62"/>
    </location>
</feature>
<gene>
    <name evidence="8" type="ORF">KI387_023650</name>
</gene>
<dbReference type="InterPro" id="IPR033896">
    <property type="entry name" value="MEF2-like_N"/>
</dbReference>
<dbReference type="GO" id="GO:0000977">
    <property type="term" value="F:RNA polymerase II transcription regulatory region sequence-specific DNA binding"/>
    <property type="evidence" value="ECO:0007669"/>
    <property type="project" value="InterPro"/>
</dbReference>
<evidence type="ECO:0000256" key="1">
    <source>
        <dbReference type="ARBA" id="ARBA00004123"/>
    </source>
</evidence>
<evidence type="ECO:0000313" key="9">
    <source>
        <dbReference type="Proteomes" id="UP000824469"/>
    </source>
</evidence>
<comment type="subcellular location">
    <subcellularLocation>
        <location evidence="1">Nucleus</location>
    </subcellularLocation>
</comment>
<dbReference type="PANTHER" id="PTHR48019">
    <property type="entry name" value="SERUM RESPONSE FACTOR HOMOLOG"/>
    <property type="match status" value="1"/>
</dbReference>
<dbReference type="InterPro" id="IPR050142">
    <property type="entry name" value="MADS-box/MEF2_TF"/>
</dbReference>
<dbReference type="InterPro" id="IPR002487">
    <property type="entry name" value="TF_Kbox"/>
</dbReference>
<dbReference type="Pfam" id="PF01486">
    <property type="entry name" value="K-box"/>
    <property type="match status" value="1"/>
</dbReference>
<evidence type="ECO:0008006" key="10">
    <source>
        <dbReference type="Google" id="ProtNLM"/>
    </source>
</evidence>
<dbReference type="GO" id="GO:0003700">
    <property type="term" value="F:DNA-binding transcription factor activity"/>
    <property type="evidence" value="ECO:0007669"/>
    <property type="project" value="InterPro"/>
</dbReference>
<dbReference type="AlphaFoldDB" id="A0AA38G5J5"/>
<dbReference type="SUPFAM" id="SSF55455">
    <property type="entry name" value="SRF-like"/>
    <property type="match status" value="1"/>
</dbReference>
<dbReference type="Pfam" id="PF00319">
    <property type="entry name" value="SRF-TF"/>
    <property type="match status" value="1"/>
</dbReference>
<dbReference type="GO" id="GO:0046983">
    <property type="term" value="F:protein dimerization activity"/>
    <property type="evidence" value="ECO:0007669"/>
    <property type="project" value="InterPro"/>
</dbReference>
<dbReference type="SMART" id="SM00432">
    <property type="entry name" value="MADS"/>
    <property type="match status" value="1"/>
</dbReference>
<dbReference type="InterPro" id="IPR002100">
    <property type="entry name" value="TF_MADSbox"/>
</dbReference>
<organism evidence="8 9">
    <name type="scientific">Taxus chinensis</name>
    <name type="common">Chinese yew</name>
    <name type="synonym">Taxus wallichiana var. chinensis</name>
    <dbReference type="NCBI Taxonomy" id="29808"/>
    <lineage>
        <taxon>Eukaryota</taxon>
        <taxon>Viridiplantae</taxon>
        <taxon>Streptophyta</taxon>
        <taxon>Embryophyta</taxon>
        <taxon>Tracheophyta</taxon>
        <taxon>Spermatophyta</taxon>
        <taxon>Pinopsida</taxon>
        <taxon>Pinidae</taxon>
        <taxon>Conifers II</taxon>
        <taxon>Cupressales</taxon>
        <taxon>Taxaceae</taxon>
        <taxon>Taxus</taxon>
    </lineage>
</organism>
<protein>
    <recommendedName>
        <fullName evidence="10">MADS-box transcription factor</fullName>
    </recommendedName>
</protein>
<evidence type="ECO:0000256" key="5">
    <source>
        <dbReference type="ARBA" id="ARBA00023242"/>
    </source>
</evidence>
<reference evidence="8 9" key="1">
    <citation type="journal article" date="2021" name="Nat. Plants">
        <title>The Taxus genome provides insights into paclitaxel biosynthesis.</title>
        <authorList>
            <person name="Xiong X."/>
            <person name="Gou J."/>
            <person name="Liao Q."/>
            <person name="Li Y."/>
            <person name="Zhou Q."/>
            <person name="Bi G."/>
            <person name="Li C."/>
            <person name="Du R."/>
            <person name="Wang X."/>
            <person name="Sun T."/>
            <person name="Guo L."/>
            <person name="Liang H."/>
            <person name="Lu P."/>
            <person name="Wu Y."/>
            <person name="Zhang Z."/>
            <person name="Ro D.K."/>
            <person name="Shang Y."/>
            <person name="Huang S."/>
            <person name="Yan J."/>
        </authorList>
    </citation>
    <scope>NUCLEOTIDE SEQUENCE [LARGE SCALE GENOMIC DNA]</scope>
    <source>
        <strain evidence="8">Ta-2019</strain>
    </source>
</reference>
<dbReference type="InterPro" id="IPR036879">
    <property type="entry name" value="TF_MADSbox_sf"/>
</dbReference>
<dbReference type="CDD" id="cd00265">
    <property type="entry name" value="MADS_MEF2_like"/>
    <property type="match status" value="1"/>
</dbReference>
<dbReference type="PROSITE" id="PS50066">
    <property type="entry name" value="MADS_BOX_2"/>
    <property type="match status" value="1"/>
</dbReference>
<feature type="domain" description="K-box" evidence="7">
    <location>
        <begin position="141"/>
        <end position="210"/>
    </location>
</feature>
<evidence type="ECO:0000256" key="4">
    <source>
        <dbReference type="ARBA" id="ARBA00023163"/>
    </source>
</evidence>
<keyword evidence="4" id="KW-0804">Transcription</keyword>
<proteinExistence type="predicted"/>
<sequence>IMGRGKREMKRIENAASRQITFTKRRRGLFKKAQELSVLCDATVGLIVFSSSGKSFEYSSCNNMKMLIEKYFKYVNGVEGGVSSLPYRNIDDNKVEELQQPLLDLNRVYRQIDLHGIEGINVENLQLEDILQEGSGINHSKKIDYNKVEEIKQDFLDLNHVYRQMNGHDIEGENFESLQQLEETLEVGRGRIFSRKRELFGKQLEETQEK</sequence>
<dbReference type="PRINTS" id="PR00404">
    <property type="entry name" value="MADSDOMAIN"/>
</dbReference>
<evidence type="ECO:0000259" key="7">
    <source>
        <dbReference type="PROSITE" id="PS51297"/>
    </source>
</evidence>
<comment type="caution">
    <text evidence="8">The sequence shown here is derived from an EMBL/GenBank/DDBJ whole genome shotgun (WGS) entry which is preliminary data.</text>
</comment>
<keyword evidence="2" id="KW-0805">Transcription regulation</keyword>
<keyword evidence="9" id="KW-1185">Reference proteome</keyword>
<dbReference type="Gene3D" id="3.40.1810.10">
    <property type="entry name" value="Transcription factor, MADS-box"/>
    <property type="match status" value="1"/>
</dbReference>
<accession>A0AA38G5J5</accession>
<dbReference type="PROSITE" id="PS51297">
    <property type="entry name" value="K_BOX"/>
    <property type="match status" value="1"/>
</dbReference>
<feature type="non-terminal residue" evidence="8">
    <location>
        <position position="210"/>
    </location>
</feature>
<dbReference type="Proteomes" id="UP000824469">
    <property type="component" value="Unassembled WGS sequence"/>
</dbReference>
<evidence type="ECO:0000313" key="8">
    <source>
        <dbReference type="EMBL" id="KAH9315023.1"/>
    </source>
</evidence>
<keyword evidence="3" id="KW-0238">DNA-binding</keyword>
<keyword evidence="5" id="KW-0539">Nucleus</keyword>